<dbReference type="InterPro" id="IPR006094">
    <property type="entry name" value="Oxid_FAD_bind_N"/>
</dbReference>
<dbReference type="Gene3D" id="3.40.462.20">
    <property type="match status" value="1"/>
</dbReference>
<protein>
    <submittedName>
        <fullName evidence="8">FAD-binding domain-containing protein</fullName>
    </submittedName>
</protein>
<dbReference type="PANTHER" id="PTHR42973:SF32">
    <property type="entry name" value="FAD-LINKED OXIDOREDUCTASE AFOF"/>
    <property type="match status" value="1"/>
</dbReference>
<name>A0A9P4JYQ0_9PLEO</name>
<dbReference type="GO" id="GO:0071949">
    <property type="term" value="F:FAD binding"/>
    <property type="evidence" value="ECO:0007669"/>
    <property type="project" value="InterPro"/>
</dbReference>
<dbReference type="InterPro" id="IPR016169">
    <property type="entry name" value="FAD-bd_PCMH_sub2"/>
</dbReference>
<evidence type="ECO:0000256" key="2">
    <source>
        <dbReference type="ARBA" id="ARBA00022630"/>
    </source>
</evidence>
<dbReference type="OrthoDB" id="415825at2759"/>
<organism evidence="8 9">
    <name type="scientific">Delitschia confertaspora ATCC 74209</name>
    <dbReference type="NCBI Taxonomy" id="1513339"/>
    <lineage>
        <taxon>Eukaryota</taxon>
        <taxon>Fungi</taxon>
        <taxon>Dikarya</taxon>
        <taxon>Ascomycota</taxon>
        <taxon>Pezizomycotina</taxon>
        <taxon>Dothideomycetes</taxon>
        <taxon>Pleosporomycetidae</taxon>
        <taxon>Pleosporales</taxon>
        <taxon>Delitschiaceae</taxon>
        <taxon>Delitschia</taxon>
    </lineage>
</organism>
<dbReference type="Proteomes" id="UP000799536">
    <property type="component" value="Unassembled WGS sequence"/>
</dbReference>
<keyword evidence="9" id="KW-1185">Reference proteome</keyword>
<evidence type="ECO:0000256" key="4">
    <source>
        <dbReference type="ARBA" id="ARBA00022827"/>
    </source>
</evidence>
<proteinExistence type="inferred from homology"/>
<feature type="compositionally biased region" description="Polar residues" evidence="6">
    <location>
        <begin position="482"/>
        <end position="501"/>
    </location>
</feature>
<sequence length="501" mass="54864">MVAASSLWQTVLGLSVATNLTTLFGPHLSPQAEILHPTDKNFYAKLRQRWTDYRAPSYGIGAIKPVTAKDVQATVQIANEHGLPFFVTAGGHGISDYSTFNGLSIDLSHFDTVESNAEGDRITIGGAVKIHQLIEPLAKLGRELPLGSCMCVGVVGATLGGGIGGLHGYRGLLLDLLEEVEVVTASGDLIKASATENEDLFWALRGAGSNFGIVTSATYRLPEISNKGMYVNADFVYPAERNHSFWQVMADFDESLPSRLAITAVSFFNRITNKPVIAVNAVFYGALSDALPFLKPFESLKPVMSNISSVPAEDIMDAAFFNFFGKDNGACTPNQHINIYTVALKRFHPPTFEAFFSKLVGFWQAHPAYQGRLLMQRYSTEGPMATADDATAYAYRDVKTFMNIEGFYPDSTLDDAVNDFSASGREEFLKTSGFDGLGVYSNTDGTQQYARGDEGPVAWYGERKLARLSELKRKWDPKERLSVNNPVPLNWPSQGEESLEL</sequence>
<evidence type="ECO:0000313" key="8">
    <source>
        <dbReference type="EMBL" id="KAF2204958.1"/>
    </source>
</evidence>
<feature type="region of interest" description="Disordered" evidence="6">
    <location>
        <begin position="477"/>
        <end position="501"/>
    </location>
</feature>
<dbReference type="Pfam" id="PF01565">
    <property type="entry name" value="FAD_binding_4"/>
    <property type="match status" value="1"/>
</dbReference>
<dbReference type="InterPro" id="IPR050416">
    <property type="entry name" value="FAD-linked_Oxidoreductase"/>
</dbReference>
<dbReference type="PROSITE" id="PS51387">
    <property type="entry name" value="FAD_PCMH"/>
    <property type="match status" value="1"/>
</dbReference>
<dbReference type="SUPFAM" id="SSF56176">
    <property type="entry name" value="FAD-binding/transporter-associated domain-like"/>
    <property type="match status" value="1"/>
</dbReference>
<dbReference type="InterPro" id="IPR036318">
    <property type="entry name" value="FAD-bd_PCMH-like_sf"/>
</dbReference>
<keyword evidence="2" id="KW-0285">Flavoprotein</keyword>
<evidence type="ECO:0000256" key="6">
    <source>
        <dbReference type="SAM" id="MobiDB-lite"/>
    </source>
</evidence>
<reference evidence="8" key="1">
    <citation type="journal article" date="2020" name="Stud. Mycol.">
        <title>101 Dothideomycetes genomes: a test case for predicting lifestyles and emergence of pathogens.</title>
        <authorList>
            <person name="Haridas S."/>
            <person name="Albert R."/>
            <person name="Binder M."/>
            <person name="Bloem J."/>
            <person name="Labutti K."/>
            <person name="Salamov A."/>
            <person name="Andreopoulos B."/>
            <person name="Baker S."/>
            <person name="Barry K."/>
            <person name="Bills G."/>
            <person name="Bluhm B."/>
            <person name="Cannon C."/>
            <person name="Castanera R."/>
            <person name="Culley D."/>
            <person name="Daum C."/>
            <person name="Ezra D."/>
            <person name="Gonzalez J."/>
            <person name="Henrissat B."/>
            <person name="Kuo A."/>
            <person name="Liang C."/>
            <person name="Lipzen A."/>
            <person name="Lutzoni F."/>
            <person name="Magnuson J."/>
            <person name="Mondo S."/>
            <person name="Nolan M."/>
            <person name="Ohm R."/>
            <person name="Pangilinan J."/>
            <person name="Park H.-J."/>
            <person name="Ramirez L."/>
            <person name="Alfaro M."/>
            <person name="Sun H."/>
            <person name="Tritt A."/>
            <person name="Yoshinaga Y."/>
            <person name="Zwiers L.-H."/>
            <person name="Turgeon B."/>
            <person name="Goodwin S."/>
            <person name="Spatafora J."/>
            <person name="Crous P."/>
            <person name="Grigoriev I."/>
        </authorList>
    </citation>
    <scope>NUCLEOTIDE SEQUENCE</scope>
    <source>
        <strain evidence="8">ATCC 74209</strain>
    </source>
</reference>
<comment type="caution">
    <text evidence="8">The sequence shown here is derived from an EMBL/GenBank/DDBJ whole genome shotgun (WGS) entry which is preliminary data.</text>
</comment>
<evidence type="ECO:0000259" key="7">
    <source>
        <dbReference type="PROSITE" id="PS51387"/>
    </source>
</evidence>
<evidence type="ECO:0000313" key="9">
    <source>
        <dbReference type="Proteomes" id="UP000799536"/>
    </source>
</evidence>
<keyword evidence="5" id="KW-0560">Oxidoreductase</keyword>
<accession>A0A9P4JYQ0</accession>
<keyword evidence="3" id="KW-0732">Signal</keyword>
<evidence type="ECO:0000256" key="5">
    <source>
        <dbReference type="ARBA" id="ARBA00023002"/>
    </source>
</evidence>
<dbReference type="PANTHER" id="PTHR42973">
    <property type="entry name" value="BINDING OXIDOREDUCTASE, PUTATIVE (AFU_ORTHOLOGUE AFUA_1G17690)-RELATED"/>
    <property type="match status" value="1"/>
</dbReference>
<evidence type="ECO:0000256" key="3">
    <source>
        <dbReference type="ARBA" id="ARBA00022729"/>
    </source>
</evidence>
<dbReference type="EMBL" id="ML993865">
    <property type="protein sequence ID" value="KAF2204958.1"/>
    <property type="molecule type" value="Genomic_DNA"/>
</dbReference>
<dbReference type="InterPro" id="IPR016166">
    <property type="entry name" value="FAD-bd_PCMH"/>
</dbReference>
<gene>
    <name evidence="8" type="ORF">GQ43DRAFT_460356</name>
</gene>
<feature type="domain" description="FAD-binding PCMH-type" evidence="7">
    <location>
        <begin position="53"/>
        <end position="224"/>
    </location>
</feature>
<dbReference type="GO" id="GO:0016491">
    <property type="term" value="F:oxidoreductase activity"/>
    <property type="evidence" value="ECO:0007669"/>
    <property type="project" value="UniProtKB-KW"/>
</dbReference>
<dbReference type="AlphaFoldDB" id="A0A9P4JYQ0"/>
<evidence type="ECO:0000256" key="1">
    <source>
        <dbReference type="ARBA" id="ARBA00005466"/>
    </source>
</evidence>
<keyword evidence="4" id="KW-0274">FAD</keyword>
<comment type="similarity">
    <text evidence="1">Belongs to the oxygen-dependent FAD-linked oxidoreductase family.</text>
</comment>
<dbReference type="Gene3D" id="3.30.465.10">
    <property type="match status" value="1"/>
</dbReference>